<evidence type="ECO:0000256" key="6">
    <source>
        <dbReference type="ARBA" id="ARBA00023244"/>
    </source>
</evidence>
<evidence type="ECO:0000256" key="4">
    <source>
        <dbReference type="ARBA" id="ARBA00022857"/>
    </source>
</evidence>
<dbReference type="InterPro" id="IPR015895">
    <property type="entry name" value="4pyrrol_synth_GluRdtase_N"/>
</dbReference>
<dbReference type="EMBL" id="CAEZYK010000055">
    <property type="protein sequence ID" value="CAB4726579.1"/>
    <property type="molecule type" value="Genomic_DNA"/>
</dbReference>
<evidence type="ECO:0000256" key="2">
    <source>
        <dbReference type="ARBA" id="ARBA00005916"/>
    </source>
</evidence>
<dbReference type="Pfam" id="PF05201">
    <property type="entry name" value="GlutR_N"/>
    <property type="match status" value="1"/>
</dbReference>
<protein>
    <recommendedName>
        <fullName evidence="3">glutamyl-tRNA reductase</fullName>
        <ecNumber evidence="3">1.2.1.70</ecNumber>
    </recommendedName>
</protein>
<evidence type="ECO:0000256" key="5">
    <source>
        <dbReference type="ARBA" id="ARBA00023002"/>
    </source>
</evidence>
<evidence type="ECO:0000259" key="9">
    <source>
        <dbReference type="Pfam" id="PF01488"/>
    </source>
</evidence>
<dbReference type="InterPro" id="IPR000343">
    <property type="entry name" value="4pyrrol_synth_GluRdtase"/>
</dbReference>
<dbReference type="InterPro" id="IPR036291">
    <property type="entry name" value="NAD(P)-bd_dom_sf"/>
</dbReference>
<accession>A0A6J6RW25</accession>
<dbReference type="Pfam" id="PF00745">
    <property type="entry name" value="GlutR_dimer"/>
    <property type="match status" value="1"/>
</dbReference>
<organism evidence="11">
    <name type="scientific">freshwater metagenome</name>
    <dbReference type="NCBI Taxonomy" id="449393"/>
    <lineage>
        <taxon>unclassified sequences</taxon>
        <taxon>metagenomes</taxon>
        <taxon>ecological metagenomes</taxon>
    </lineage>
</organism>
<evidence type="ECO:0000313" key="11">
    <source>
        <dbReference type="EMBL" id="CAB4726579.1"/>
    </source>
</evidence>
<dbReference type="SUPFAM" id="SSF51735">
    <property type="entry name" value="NAD(P)-binding Rossmann-fold domains"/>
    <property type="match status" value="1"/>
</dbReference>
<dbReference type="EMBL" id="CAFBOF010000029">
    <property type="protein sequence ID" value="CAB4982457.1"/>
    <property type="molecule type" value="Genomic_DNA"/>
</dbReference>
<reference evidence="11" key="1">
    <citation type="submission" date="2020-05" db="EMBL/GenBank/DDBJ databases">
        <authorList>
            <person name="Chiriac C."/>
            <person name="Salcher M."/>
            <person name="Ghai R."/>
            <person name="Kavagutti S V."/>
        </authorList>
    </citation>
    <scope>NUCLEOTIDE SEQUENCE</scope>
</reference>
<comment type="pathway">
    <text evidence="1">Porphyrin-containing compound metabolism; protoporphyrin-IX biosynthesis; 5-aminolevulinate from L-glutamyl-tRNA(Glu): step 1/2.</text>
</comment>
<comment type="catalytic activity">
    <reaction evidence="7">
        <text>(S)-4-amino-5-oxopentanoate + tRNA(Glu) + NADP(+) = L-glutamyl-tRNA(Glu) + NADPH + H(+)</text>
        <dbReference type="Rhea" id="RHEA:12344"/>
        <dbReference type="Rhea" id="RHEA-COMP:9663"/>
        <dbReference type="Rhea" id="RHEA-COMP:9680"/>
        <dbReference type="ChEBI" id="CHEBI:15378"/>
        <dbReference type="ChEBI" id="CHEBI:57501"/>
        <dbReference type="ChEBI" id="CHEBI:57783"/>
        <dbReference type="ChEBI" id="CHEBI:58349"/>
        <dbReference type="ChEBI" id="CHEBI:78442"/>
        <dbReference type="ChEBI" id="CHEBI:78520"/>
        <dbReference type="EC" id="1.2.1.70"/>
    </reaction>
</comment>
<dbReference type="NCBIfam" id="NF000744">
    <property type="entry name" value="PRK00045.1-3"/>
    <property type="match status" value="1"/>
</dbReference>
<sequence>MSLVVVGLNHRTAAVDLLEQITVAQSALPKALDDLISRPHLAEVVLLSTCNRTEIYARTTRFHDGIDDVRHFLAEHSGLDVDELGDQLYTFHDDAAVAHLFAVASGLDSMIIGEGQILGQVRTAWLSAEETGAAGSLVSRVFRQAIEVGKRARTETAIARHAVSVSSAAVQVAGERLGSLEGRRVLLIGAGEVSEGMAVALSGAGVAEIVVANRSQARGRELAQRFGGTSVALDQVLDALVTCDVLLTSTDAPGTLIERAGMEEVIQRRDGRALLVVDVAVPRDVDPGVGQVFGVTLLDIDDLKAIGEQSLETRRGEVGGVRIIIDEELERFRVETLAREVAPTISALRDRAEEIRTAEIARAQSRLCALDPEAAALVDQITNRVVNKLLHEPTMRLKNASGTDQGDLYSDALVALFALDEDFTSSPE</sequence>
<dbReference type="UniPathway" id="UPA00251">
    <property type="reaction ID" value="UER00316"/>
</dbReference>
<dbReference type="PROSITE" id="PS00747">
    <property type="entry name" value="GLUTR"/>
    <property type="match status" value="1"/>
</dbReference>
<dbReference type="EC" id="1.2.1.70" evidence="3"/>
<dbReference type="InterPro" id="IPR018214">
    <property type="entry name" value="GluRdtase_CS"/>
</dbReference>
<dbReference type="FunFam" id="3.40.50.720:FF:000031">
    <property type="entry name" value="Glutamyl-tRNA reductase"/>
    <property type="match status" value="1"/>
</dbReference>
<dbReference type="CDD" id="cd05213">
    <property type="entry name" value="NAD_bind_Glutamyl_tRNA_reduct"/>
    <property type="match status" value="1"/>
</dbReference>
<evidence type="ECO:0000256" key="7">
    <source>
        <dbReference type="ARBA" id="ARBA00047464"/>
    </source>
</evidence>
<dbReference type="InterPro" id="IPR006151">
    <property type="entry name" value="Shikm_DH/Glu-tRNA_Rdtase"/>
</dbReference>
<evidence type="ECO:0000256" key="3">
    <source>
        <dbReference type="ARBA" id="ARBA00012970"/>
    </source>
</evidence>
<keyword evidence="6" id="KW-0627">Porphyrin biosynthesis</keyword>
<proteinExistence type="inferred from homology"/>
<evidence type="ECO:0000259" key="8">
    <source>
        <dbReference type="Pfam" id="PF00745"/>
    </source>
</evidence>
<dbReference type="InterPro" id="IPR015896">
    <property type="entry name" value="4pyrrol_synth_GluRdtase_dimer"/>
</dbReference>
<dbReference type="Gene3D" id="3.40.50.720">
    <property type="entry name" value="NAD(P)-binding Rossmann-like Domain"/>
    <property type="match status" value="1"/>
</dbReference>
<evidence type="ECO:0000256" key="1">
    <source>
        <dbReference type="ARBA" id="ARBA00005059"/>
    </source>
</evidence>
<dbReference type="SUPFAM" id="SSF69742">
    <property type="entry name" value="Glutamyl tRNA-reductase catalytic, N-terminal domain"/>
    <property type="match status" value="1"/>
</dbReference>
<feature type="domain" description="Quinate/shikimate 5-dehydrogenase/glutamyl-tRNA reductase" evidence="9">
    <location>
        <begin position="172"/>
        <end position="306"/>
    </location>
</feature>
<feature type="domain" description="Glutamyl-tRNA reductase N-terminal" evidence="10">
    <location>
        <begin position="6"/>
        <end position="156"/>
    </location>
</feature>
<dbReference type="GO" id="GO:0050661">
    <property type="term" value="F:NADP binding"/>
    <property type="evidence" value="ECO:0007669"/>
    <property type="project" value="InterPro"/>
</dbReference>
<keyword evidence="4" id="KW-0521">NADP</keyword>
<dbReference type="PANTHER" id="PTHR43013">
    <property type="entry name" value="GLUTAMYL-TRNA REDUCTASE"/>
    <property type="match status" value="1"/>
</dbReference>
<name>A0A6J6RW25_9ZZZZ</name>
<dbReference type="PIRSF" id="PIRSF000445">
    <property type="entry name" value="4pyrrol_synth_GluRdtase"/>
    <property type="match status" value="1"/>
</dbReference>
<dbReference type="Gene3D" id="3.30.460.30">
    <property type="entry name" value="Glutamyl-tRNA reductase, N-terminal domain"/>
    <property type="match status" value="1"/>
</dbReference>
<dbReference type="SUPFAM" id="SSF69075">
    <property type="entry name" value="Glutamyl tRNA-reductase dimerization domain"/>
    <property type="match status" value="1"/>
</dbReference>
<dbReference type="InterPro" id="IPR036453">
    <property type="entry name" value="GluRdtase_dimer_dom_sf"/>
</dbReference>
<dbReference type="AlphaFoldDB" id="A0A6J6RW25"/>
<dbReference type="PANTHER" id="PTHR43013:SF1">
    <property type="entry name" value="GLUTAMYL-TRNA REDUCTASE"/>
    <property type="match status" value="1"/>
</dbReference>
<feature type="domain" description="Tetrapyrrole biosynthesis glutamyl-tRNA reductase dimerisation" evidence="8">
    <location>
        <begin position="323"/>
        <end position="419"/>
    </location>
</feature>
<dbReference type="Pfam" id="PF01488">
    <property type="entry name" value="Shikimate_DH"/>
    <property type="match status" value="1"/>
</dbReference>
<dbReference type="HAMAP" id="MF_00087">
    <property type="entry name" value="Glu_tRNA_reductase"/>
    <property type="match status" value="1"/>
</dbReference>
<keyword evidence="5" id="KW-0560">Oxidoreductase</keyword>
<dbReference type="InterPro" id="IPR036343">
    <property type="entry name" value="GluRdtase_N_sf"/>
</dbReference>
<evidence type="ECO:0000259" key="10">
    <source>
        <dbReference type="Pfam" id="PF05201"/>
    </source>
</evidence>
<dbReference type="NCBIfam" id="TIGR01035">
    <property type="entry name" value="hemA"/>
    <property type="match status" value="1"/>
</dbReference>
<evidence type="ECO:0000313" key="12">
    <source>
        <dbReference type="EMBL" id="CAB4982457.1"/>
    </source>
</evidence>
<comment type="similarity">
    <text evidence="2">Belongs to the glutamyl-tRNA reductase family.</text>
</comment>
<gene>
    <name evidence="11" type="ORF">UFOPK2683_01015</name>
    <name evidence="12" type="ORF">UFOPK3897_01195</name>
</gene>
<dbReference type="FunFam" id="3.30.460.30:FF:000001">
    <property type="entry name" value="Glutamyl-tRNA reductase"/>
    <property type="match status" value="1"/>
</dbReference>
<dbReference type="GO" id="GO:0019353">
    <property type="term" value="P:protoporphyrinogen IX biosynthetic process from glutamate"/>
    <property type="evidence" value="ECO:0007669"/>
    <property type="project" value="TreeGrafter"/>
</dbReference>
<dbReference type="GO" id="GO:0008883">
    <property type="term" value="F:glutamyl-tRNA reductase activity"/>
    <property type="evidence" value="ECO:0007669"/>
    <property type="project" value="UniProtKB-EC"/>
</dbReference>